<accession>A0A7W9WR79</accession>
<dbReference type="AlphaFoldDB" id="A0A7W9WR79"/>
<keyword evidence="2" id="KW-1185">Reference proteome</keyword>
<dbReference type="Proteomes" id="UP000571554">
    <property type="component" value="Unassembled WGS sequence"/>
</dbReference>
<name>A0A7W9WR79_9BURK</name>
<dbReference type="EMBL" id="JACHBW010000002">
    <property type="protein sequence ID" value="MBB6101006.1"/>
    <property type="molecule type" value="Genomic_DNA"/>
</dbReference>
<dbReference type="RefSeq" id="WP_183721885.1">
    <property type="nucleotide sequence ID" value="NZ_JACHBW010000002.1"/>
</dbReference>
<evidence type="ECO:0000313" key="1">
    <source>
        <dbReference type="EMBL" id="MBB6101006.1"/>
    </source>
</evidence>
<evidence type="ECO:0000313" key="2">
    <source>
        <dbReference type="Proteomes" id="UP000571554"/>
    </source>
</evidence>
<reference evidence="1 2" key="1">
    <citation type="submission" date="2020-08" db="EMBL/GenBank/DDBJ databases">
        <title>Above-ground endophytic microbial communities from plants in different locations in the United States.</title>
        <authorList>
            <person name="Frank C."/>
        </authorList>
    </citation>
    <scope>NUCLEOTIDE SEQUENCE [LARGE SCALE GENOMIC DNA]</scope>
    <source>
        <strain evidence="1 2">WP4_2_2</strain>
    </source>
</reference>
<comment type="caution">
    <text evidence="1">The sequence shown here is derived from an EMBL/GenBank/DDBJ whole genome shotgun (WGS) entry which is preliminary data.</text>
</comment>
<sequence length="72" mass="8369">MQLSFTAVDYAKDGQYRSDAKTDGPPEMKLEDYVQRMAWIKKTGKLFDKLMRDQFEYMNGELHQIAEMGGLT</sequence>
<protein>
    <submittedName>
        <fullName evidence="1">Uncharacterized protein</fullName>
    </submittedName>
</protein>
<gene>
    <name evidence="1" type="ORF">F4827_000832</name>
</gene>
<proteinExistence type="predicted"/>
<organism evidence="1 2">
    <name type="scientific">Paraburkholderia bannensis</name>
    <dbReference type="NCBI Taxonomy" id="765414"/>
    <lineage>
        <taxon>Bacteria</taxon>
        <taxon>Pseudomonadati</taxon>
        <taxon>Pseudomonadota</taxon>
        <taxon>Betaproteobacteria</taxon>
        <taxon>Burkholderiales</taxon>
        <taxon>Burkholderiaceae</taxon>
        <taxon>Paraburkholderia</taxon>
    </lineage>
</organism>